<dbReference type="Proteomes" id="UP000187464">
    <property type="component" value="Chromosome I"/>
</dbReference>
<dbReference type="Gene3D" id="1.25.40.10">
    <property type="entry name" value="Tetratricopeptide repeat domain"/>
    <property type="match status" value="4"/>
</dbReference>
<organism evidence="5 6">
    <name type="scientific">Proteiniphilum saccharofermentans</name>
    <dbReference type="NCBI Taxonomy" id="1642647"/>
    <lineage>
        <taxon>Bacteria</taxon>
        <taxon>Pseudomonadati</taxon>
        <taxon>Bacteroidota</taxon>
        <taxon>Bacteroidia</taxon>
        <taxon>Bacteroidales</taxon>
        <taxon>Dysgonomonadaceae</taxon>
        <taxon>Proteiniphilum</taxon>
    </lineage>
</organism>
<reference evidence="5 6" key="1">
    <citation type="submission" date="2016-08" db="EMBL/GenBank/DDBJ databases">
        <authorList>
            <person name="Seilhamer J.J."/>
        </authorList>
    </citation>
    <scope>NUCLEOTIDE SEQUENCE [LARGE SCALE GENOMIC DNA]</scope>
    <source>
        <strain evidence="5">M3/6</strain>
    </source>
</reference>
<dbReference type="PANTHER" id="PTHR45586:SF1">
    <property type="entry name" value="LIPOPOLYSACCHARIDE ASSEMBLY PROTEIN B"/>
    <property type="match status" value="1"/>
</dbReference>
<dbReference type="InterPro" id="IPR056832">
    <property type="entry name" value="ARM_TT21_2nd"/>
</dbReference>
<dbReference type="PROSITE" id="PS50005">
    <property type="entry name" value="TPR"/>
    <property type="match status" value="6"/>
</dbReference>
<feature type="repeat" description="TPR" evidence="3">
    <location>
        <begin position="434"/>
        <end position="467"/>
    </location>
</feature>
<dbReference type="RefSeq" id="WP_076931208.1">
    <property type="nucleotide sequence ID" value="NZ_LT605205.1"/>
</dbReference>
<dbReference type="InterPro" id="IPR051012">
    <property type="entry name" value="CellSynth/LPSAsmb/PSIAsmb"/>
</dbReference>
<keyword evidence="2 3" id="KW-0802">TPR repeat</keyword>
<sequence>MLYLITVIKKIPLAFLLLLSISLIWPLEIVAQQEKKGQGIQLDEETRRKFDYYFYGALNAKALGNYDQAIDLFQHCYALDSTNANVLVELGTFYNVLQEKNKALDFFRRSVTYDPDNYYYNMMLAGLSKELGLKQEVIDVYSHLSQLYPEKLDVRFELANAFAEAGEFQEAIDTLVELEKNTGINEMIALNKFRLYSMMDEKEQAFDEIKQIIEKNPSEPRYLILMGDLYLEDNQDEEALRYYEKAKAVDPDYPALILSMVNYYERTNDKQAAQAELQKAVANSSMDVEVKLQLLTRYLGILQQSQQDMKQVNSLFETLFEQHPNNSQLNMIYGNVLLLQGDKEGASKQFEKYIEASPEDPAGYEQLLRIALPDQDLEKIKEVTTEALRHLPQEAQFYFYLGAVHYQQNNHQEALRVFEDGLANATMRNPIVESDFHGQIGDLNYFLDNKEKAFESYEKALQLNPQNLPVLNNYSYYLSLEKKDLDKAEQMSGITVKAEPANPTYLDTYGWVLYEQGSYTLAKIYIERAIENSEEDDLSAEVVEHYGDVLFQTGEKEKALEQWKKAKELGGDSPELDKKIKTGEL</sequence>
<keyword evidence="5" id="KW-0449">Lipoprotein</keyword>
<evidence type="ECO:0000259" key="4">
    <source>
        <dbReference type="Pfam" id="PF25060"/>
    </source>
</evidence>
<keyword evidence="1" id="KW-0677">Repeat</keyword>
<dbReference type="SUPFAM" id="SSF81901">
    <property type="entry name" value="HCP-like"/>
    <property type="match status" value="1"/>
</dbReference>
<feature type="repeat" description="TPR" evidence="3">
    <location>
        <begin position="84"/>
        <end position="117"/>
    </location>
</feature>
<dbReference type="InterPro" id="IPR011990">
    <property type="entry name" value="TPR-like_helical_dom_sf"/>
</dbReference>
<name>A0A1R3T9S9_9BACT</name>
<accession>A0A1R3T9S9</accession>
<dbReference type="Pfam" id="PF13181">
    <property type="entry name" value="TPR_8"/>
    <property type="match status" value="1"/>
</dbReference>
<dbReference type="SUPFAM" id="SSF48452">
    <property type="entry name" value="TPR-like"/>
    <property type="match status" value="2"/>
</dbReference>
<dbReference type="STRING" id="1642647.PSM36_2566"/>
<dbReference type="EMBL" id="LT605205">
    <property type="protein sequence ID" value="SCD21367.1"/>
    <property type="molecule type" value="Genomic_DNA"/>
</dbReference>
<evidence type="ECO:0000313" key="6">
    <source>
        <dbReference type="Proteomes" id="UP000187464"/>
    </source>
</evidence>
<dbReference type="Pfam" id="PF13432">
    <property type="entry name" value="TPR_16"/>
    <property type="match status" value="1"/>
</dbReference>
<evidence type="ECO:0000256" key="3">
    <source>
        <dbReference type="PROSITE-ProRule" id="PRU00339"/>
    </source>
</evidence>
<dbReference type="AlphaFoldDB" id="A0A1R3T9S9"/>
<dbReference type="Pfam" id="PF14559">
    <property type="entry name" value="TPR_19"/>
    <property type="match status" value="1"/>
</dbReference>
<evidence type="ECO:0000313" key="5">
    <source>
        <dbReference type="EMBL" id="SCD21367.1"/>
    </source>
</evidence>
<feature type="repeat" description="TPR" evidence="3">
    <location>
        <begin position="220"/>
        <end position="253"/>
    </location>
</feature>
<dbReference type="KEGG" id="psac:PSM36_2566"/>
<feature type="repeat" description="TPR" evidence="3">
    <location>
        <begin position="327"/>
        <end position="360"/>
    </location>
</feature>
<dbReference type="InterPro" id="IPR019734">
    <property type="entry name" value="TPR_rpt"/>
</dbReference>
<evidence type="ECO:0000256" key="2">
    <source>
        <dbReference type="ARBA" id="ARBA00022803"/>
    </source>
</evidence>
<feature type="repeat" description="TPR" evidence="3">
    <location>
        <begin position="540"/>
        <end position="573"/>
    </location>
</feature>
<evidence type="ECO:0000256" key="1">
    <source>
        <dbReference type="ARBA" id="ARBA00022737"/>
    </source>
</evidence>
<feature type="repeat" description="TPR" evidence="3">
    <location>
        <begin position="395"/>
        <end position="428"/>
    </location>
</feature>
<feature type="domain" description="Tetratricopeptide repeat protein 21A/21B second ARM" evidence="4">
    <location>
        <begin position="206"/>
        <end position="419"/>
    </location>
</feature>
<keyword evidence="6" id="KW-1185">Reference proteome</keyword>
<gene>
    <name evidence="5" type="ORF">PSM36_2566</name>
</gene>
<dbReference type="PANTHER" id="PTHR45586">
    <property type="entry name" value="TPR REPEAT-CONTAINING PROTEIN PA4667"/>
    <property type="match status" value="1"/>
</dbReference>
<dbReference type="Pfam" id="PF25060">
    <property type="entry name" value="ARM_TT21_2nd"/>
    <property type="match status" value="1"/>
</dbReference>
<protein>
    <submittedName>
        <fullName evidence="5">Putative PEP-CTERM system TPR-repeat lipoprotein</fullName>
    </submittedName>
</protein>
<proteinExistence type="predicted"/>
<dbReference type="SMART" id="SM00028">
    <property type="entry name" value="TPR"/>
    <property type="match status" value="9"/>
</dbReference>